<dbReference type="Proteomes" id="UP001251857">
    <property type="component" value="Unassembled WGS sequence"/>
</dbReference>
<organism evidence="2 3">
    <name type="scientific">Spectribacter hydrogenoxidans</name>
    <dbReference type="NCBI Taxonomy" id="3075608"/>
    <lineage>
        <taxon>Bacteria</taxon>
        <taxon>Pseudomonadati</taxon>
        <taxon>Pseudomonadota</taxon>
        <taxon>Gammaproteobacteria</taxon>
        <taxon>Salinisphaerales</taxon>
        <taxon>Salinisphaeraceae</taxon>
        <taxon>Spectribacter</taxon>
    </lineage>
</organism>
<gene>
    <name evidence="2" type="ORF">RM532_05430</name>
</gene>
<evidence type="ECO:0008006" key="4">
    <source>
        <dbReference type="Google" id="ProtNLM"/>
    </source>
</evidence>
<dbReference type="RefSeq" id="WP_311652156.1">
    <property type="nucleotide sequence ID" value="NZ_JAVRIB010000004.1"/>
</dbReference>
<sequence length="231" mass="25958">MKRHTLTCLLAATLTLSAGMAAAETDDDAEFSQANQLLFLENHLEGANGPMVYEYQLTKRATKAGEDDLSEGIRMTSKPDAEAQARNVSFDYDSGDDNDYVRKVPSARGNPVIMMFLQRDVSEMDRLTGGSWRYFQKQVKLALEHESEVESVTVDYNGEQVSAQQIRLMPYRNAERPQMAPYRHKVYEFIVSESIPGEVYEIRTRVPAEEGDQPLIEESLRLTGVRPAGDG</sequence>
<name>A0ABU3BYK5_9GAMM</name>
<comment type="caution">
    <text evidence="2">The sequence shown here is derived from an EMBL/GenBank/DDBJ whole genome shotgun (WGS) entry which is preliminary data.</text>
</comment>
<proteinExistence type="predicted"/>
<evidence type="ECO:0000313" key="3">
    <source>
        <dbReference type="Proteomes" id="UP001251857"/>
    </source>
</evidence>
<dbReference type="EMBL" id="JAVRIB010000004">
    <property type="protein sequence ID" value="MDT0634394.1"/>
    <property type="molecule type" value="Genomic_DNA"/>
</dbReference>
<keyword evidence="3" id="KW-1185">Reference proteome</keyword>
<reference evidence="2 3" key="1">
    <citation type="submission" date="2023-09" db="EMBL/GenBank/DDBJ databases">
        <authorList>
            <person name="Rey-Velasco X."/>
        </authorList>
    </citation>
    <scope>NUCLEOTIDE SEQUENCE [LARGE SCALE GENOMIC DNA]</scope>
    <source>
        <strain evidence="2 3">W335</strain>
    </source>
</reference>
<accession>A0ABU3BYK5</accession>
<feature type="signal peptide" evidence="1">
    <location>
        <begin position="1"/>
        <end position="23"/>
    </location>
</feature>
<protein>
    <recommendedName>
        <fullName evidence="4">Outer membrane lipoprotein-sorting protein</fullName>
    </recommendedName>
</protein>
<evidence type="ECO:0000256" key="1">
    <source>
        <dbReference type="SAM" id="SignalP"/>
    </source>
</evidence>
<feature type="chain" id="PRO_5047022543" description="Outer membrane lipoprotein-sorting protein" evidence="1">
    <location>
        <begin position="24"/>
        <end position="231"/>
    </location>
</feature>
<keyword evidence="1" id="KW-0732">Signal</keyword>
<evidence type="ECO:0000313" key="2">
    <source>
        <dbReference type="EMBL" id="MDT0634394.1"/>
    </source>
</evidence>